<name>A0A1H8EFJ4_9ACTN</name>
<dbReference type="Gene3D" id="3.90.25.10">
    <property type="entry name" value="UDP-galactose 4-epimerase, domain 1"/>
    <property type="match status" value="1"/>
</dbReference>
<dbReference type="Pfam" id="PF13460">
    <property type="entry name" value="NAD_binding_10"/>
    <property type="match status" value="1"/>
</dbReference>
<feature type="domain" description="NAD(P)-binding" evidence="1">
    <location>
        <begin position="6"/>
        <end position="182"/>
    </location>
</feature>
<evidence type="ECO:0000313" key="2">
    <source>
        <dbReference type="EMBL" id="SEN18253.1"/>
    </source>
</evidence>
<dbReference type="EMBL" id="FODD01000002">
    <property type="protein sequence ID" value="SEN18253.1"/>
    <property type="molecule type" value="Genomic_DNA"/>
</dbReference>
<protein>
    <submittedName>
        <fullName evidence="2">Uncharacterized conserved protein YbjT, contains NAD(P)-binding and DUF2867 domains</fullName>
    </submittedName>
</protein>
<sequence length="286" mass="29995">MYLVTGATGNIGGKVLARLHAAGHKVRALTRDPSRAPLPEGVDVVAADLGDPGTLPAALDGVHKVFLMSLGHDKGTHDAHLVAAAQRAGVAHIVQLSTLGVEEVAEENDTPLGRWHRMAEQALTASGLGWTILRPNGFMTHALGWAPGIRAAAVVRSPIADLPEALVAPEDIADVAVRALTADGHEGKVYALTGPEALTTREQVDVLGEVLGRPLRFEQISLAEHHAAMAARYSPETADGVVKALRAALESGDGFRGRVFPGVPQVLGAPGRTFRDWATEHAHAFG</sequence>
<proteinExistence type="predicted"/>
<dbReference type="AlphaFoldDB" id="A0A1H8EFJ4"/>
<dbReference type="InterPro" id="IPR051604">
    <property type="entry name" value="Ergot_Alk_Oxidoreductase"/>
</dbReference>
<accession>A0A1H8EFJ4</accession>
<gene>
    <name evidence="2" type="ORF">SAMN05216267_1002178</name>
</gene>
<dbReference type="Gene3D" id="3.40.50.720">
    <property type="entry name" value="NAD(P)-binding Rossmann-like Domain"/>
    <property type="match status" value="1"/>
</dbReference>
<dbReference type="PANTHER" id="PTHR43162">
    <property type="match status" value="1"/>
</dbReference>
<organism evidence="2 3">
    <name type="scientific">Actinacidiphila rubida</name>
    <dbReference type="NCBI Taxonomy" id="310780"/>
    <lineage>
        <taxon>Bacteria</taxon>
        <taxon>Bacillati</taxon>
        <taxon>Actinomycetota</taxon>
        <taxon>Actinomycetes</taxon>
        <taxon>Kitasatosporales</taxon>
        <taxon>Streptomycetaceae</taxon>
        <taxon>Actinacidiphila</taxon>
    </lineage>
</organism>
<dbReference type="InterPro" id="IPR016040">
    <property type="entry name" value="NAD(P)-bd_dom"/>
</dbReference>
<dbReference type="SUPFAM" id="SSF51735">
    <property type="entry name" value="NAD(P)-binding Rossmann-fold domains"/>
    <property type="match status" value="1"/>
</dbReference>
<keyword evidence="3" id="KW-1185">Reference proteome</keyword>
<dbReference type="OrthoDB" id="116343at2"/>
<evidence type="ECO:0000259" key="1">
    <source>
        <dbReference type="Pfam" id="PF13460"/>
    </source>
</evidence>
<dbReference type="Proteomes" id="UP000181951">
    <property type="component" value="Unassembled WGS sequence"/>
</dbReference>
<reference evidence="2 3" key="1">
    <citation type="submission" date="2016-10" db="EMBL/GenBank/DDBJ databases">
        <authorList>
            <person name="de Groot N.N."/>
        </authorList>
    </citation>
    <scope>NUCLEOTIDE SEQUENCE [LARGE SCALE GENOMIC DNA]</scope>
    <source>
        <strain evidence="2 3">CGMCC 4.2026</strain>
    </source>
</reference>
<evidence type="ECO:0000313" key="3">
    <source>
        <dbReference type="Proteomes" id="UP000181951"/>
    </source>
</evidence>
<dbReference type="STRING" id="310780.SAMN05216267_1002178"/>
<dbReference type="PANTHER" id="PTHR43162:SF1">
    <property type="entry name" value="PRESTALK A DIFFERENTIATION PROTEIN A"/>
    <property type="match status" value="1"/>
</dbReference>
<dbReference type="InterPro" id="IPR036291">
    <property type="entry name" value="NAD(P)-bd_dom_sf"/>
</dbReference>